<evidence type="ECO:0000256" key="5">
    <source>
        <dbReference type="ARBA" id="ARBA00023136"/>
    </source>
</evidence>
<dbReference type="GO" id="GO:0140911">
    <property type="term" value="F:pore-forming activity"/>
    <property type="evidence" value="ECO:0007669"/>
    <property type="project" value="InterPro"/>
</dbReference>
<dbReference type="AlphaFoldDB" id="A0AAD7WAT2"/>
<protein>
    <recommendedName>
        <fullName evidence="10">Monocyte to macrophage differentiation factor</fullName>
    </recommendedName>
</protein>
<dbReference type="EMBL" id="JAINUG010000186">
    <property type="protein sequence ID" value="KAJ8389129.1"/>
    <property type="molecule type" value="Genomic_DNA"/>
</dbReference>
<evidence type="ECO:0000256" key="3">
    <source>
        <dbReference type="ARBA" id="ARBA00022692"/>
    </source>
</evidence>
<dbReference type="GO" id="GO:0016020">
    <property type="term" value="C:membrane"/>
    <property type="evidence" value="ECO:0007669"/>
    <property type="project" value="InterPro"/>
</dbReference>
<comment type="subcellular location">
    <subcellularLocation>
        <location evidence="1">Endomembrane system</location>
        <topology evidence="1">Multi-pass membrane protein</topology>
    </subcellularLocation>
</comment>
<reference evidence="8" key="1">
    <citation type="journal article" date="2023" name="Science">
        <title>Genome structures resolve the early diversification of teleost fishes.</title>
        <authorList>
            <person name="Parey E."/>
            <person name="Louis A."/>
            <person name="Montfort J."/>
            <person name="Bouchez O."/>
            <person name="Roques C."/>
            <person name="Iampietro C."/>
            <person name="Lluch J."/>
            <person name="Castinel A."/>
            <person name="Donnadieu C."/>
            <person name="Desvignes T."/>
            <person name="Floi Bucao C."/>
            <person name="Jouanno E."/>
            <person name="Wen M."/>
            <person name="Mejri S."/>
            <person name="Dirks R."/>
            <person name="Jansen H."/>
            <person name="Henkel C."/>
            <person name="Chen W.J."/>
            <person name="Zahm M."/>
            <person name="Cabau C."/>
            <person name="Klopp C."/>
            <person name="Thompson A.W."/>
            <person name="Robinson-Rechavi M."/>
            <person name="Braasch I."/>
            <person name="Lecointre G."/>
            <person name="Bobe J."/>
            <person name="Postlethwait J.H."/>
            <person name="Berthelot C."/>
            <person name="Roest Crollius H."/>
            <person name="Guiguen Y."/>
        </authorList>
    </citation>
    <scope>NUCLEOTIDE SEQUENCE</scope>
    <source>
        <strain evidence="8">NC1722</strain>
    </source>
</reference>
<feature type="binding site" evidence="6">
    <location>
        <position position="240"/>
    </location>
    <ligand>
        <name>Zn(2+)</name>
        <dbReference type="ChEBI" id="CHEBI:29105"/>
    </ligand>
</feature>
<name>A0AAD7WAT2_9TELE</name>
<gene>
    <name evidence="8" type="ORF">AAFF_G00123350</name>
</gene>
<feature type="transmembrane region" description="Helical" evidence="7">
    <location>
        <begin position="367"/>
        <end position="384"/>
    </location>
</feature>
<feature type="transmembrane region" description="Helical" evidence="7">
    <location>
        <begin position="190"/>
        <end position="210"/>
    </location>
</feature>
<keyword evidence="5 7" id="KW-0472">Membrane</keyword>
<dbReference type="GO" id="GO:0012505">
    <property type="term" value="C:endomembrane system"/>
    <property type="evidence" value="ECO:0007669"/>
    <property type="project" value="UniProtKB-SubCell"/>
</dbReference>
<evidence type="ECO:0000256" key="7">
    <source>
        <dbReference type="SAM" id="Phobius"/>
    </source>
</evidence>
<evidence type="ECO:0008006" key="10">
    <source>
        <dbReference type="Google" id="ProtNLM"/>
    </source>
</evidence>
<feature type="transmembrane region" description="Helical" evidence="7">
    <location>
        <begin position="262"/>
        <end position="278"/>
    </location>
</feature>
<evidence type="ECO:0000256" key="6">
    <source>
        <dbReference type="PIRSR" id="PIRSR604254-1"/>
    </source>
</evidence>
<dbReference type="Proteomes" id="UP001221898">
    <property type="component" value="Unassembled WGS sequence"/>
</dbReference>
<dbReference type="GO" id="GO:0046872">
    <property type="term" value="F:metal ion binding"/>
    <property type="evidence" value="ECO:0007669"/>
    <property type="project" value="UniProtKB-KW"/>
</dbReference>
<evidence type="ECO:0000256" key="4">
    <source>
        <dbReference type="ARBA" id="ARBA00022989"/>
    </source>
</evidence>
<comment type="similarity">
    <text evidence="2">Belongs to the ADIPOR family.</text>
</comment>
<dbReference type="InterPro" id="IPR004254">
    <property type="entry name" value="AdipoR/HlyIII-related"/>
</dbReference>
<keyword evidence="3 7" id="KW-0812">Transmembrane</keyword>
<feature type="transmembrane region" description="Helical" evidence="7">
    <location>
        <begin position="290"/>
        <end position="306"/>
    </location>
</feature>
<feature type="transmembrane region" description="Helical" evidence="7">
    <location>
        <begin position="15"/>
        <end position="38"/>
    </location>
</feature>
<comment type="caution">
    <text evidence="8">The sequence shown here is derived from an EMBL/GenBank/DDBJ whole genome shotgun (WGS) entry which is preliminary data.</text>
</comment>
<dbReference type="PANTHER" id="PTHR20855:SF26">
    <property type="entry name" value="MONOCYTE TO MACROPHAGE DIFFERENTIATION FACTOR"/>
    <property type="match status" value="1"/>
</dbReference>
<evidence type="ECO:0000313" key="9">
    <source>
        <dbReference type="Proteomes" id="UP001221898"/>
    </source>
</evidence>
<keyword evidence="6" id="KW-0862">Zinc</keyword>
<dbReference type="InterPro" id="IPR005744">
    <property type="entry name" value="Hy-lIII"/>
</dbReference>
<feature type="transmembrane region" description="Helical" evidence="7">
    <location>
        <begin position="315"/>
        <end position="332"/>
    </location>
</feature>
<keyword evidence="6" id="KW-0479">Metal-binding</keyword>
<organism evidence="8 9">
    <name type="scientific">Aldrovandia affinis</name>
    <dbReference type="NCBI Taxonomy" id="143900"/>
    <lineage>
        <taxon>Eukaryota</taxon>
        <taxon>Metazoa</taxon>
        <taxon>Chordata</taxon>
        <taxon>Craniata</taxon>
        <taxon>Vertebrata</taxon>
        <taxon>Euteleostomi</taxon>
        <taxon>Actinopterygii</taxon>
        <taxon>Neopterygii</taxon>
        <taxon>Teleostei</taxon>
        <taxon>Notacanthiformes</taxon>
        <taxon>Halosauridae</taxon>
        <taxon>Aldrovandia</taxon>
    </lineage>
</organism>
<dbReference type="PANTHER" id="PTHR20855">
    <property type="entry name" value="ADIPOR/PROGESTIN RECEPTOR-RELATED"/>
    <property type="match status" value="1"/>
</dbReference>
<evidence type="ECO:0000313" key="8">
    <source>
        <dbReference type="EMBL" id="KAJ8389129.1"/>
    </source>
</evidence>
<accession>A0AAD7WAT2</accession>
<keyword evidence="9" id="KW-1185">Reference proteome</keyword>
<keyword evidence="4 7" id="KW-1133">Transmembrane helix</keyword>
<feature type="binding site" evidence="6">
    <location>
        <position position="365"/>
    </location>
    <ligand>
        <name>Zn(2+)</name>
        <dbReference type="ChEBI" id="CHEBI:29105"/>
    </ligand>
</feature>
<proteinExistence type="inferred from homology"/>
<sequence length="399" mass="45081">MGFMEFYLEIDPVTLNLIILIASYVILLLVFLISCILYDCRGKDPTKEYAPDPAPVPSQSPIRLVVMQSSPAPPRWDQTKMMAAYEPPGGNTREKKSTLSSTSTCTSRLLQETEALCGALHPTDTCLLKVCLILQMRLPPSITAPYGKACTCTSMKTAPNMKRVNSFQRFMNSRAAANSRYQPTCYEHAANCYTHALLIVPAFVGMALLYRLSDDGWEKVTAWVYGTGLCALFLVSTVFHIVTWKKSHMREVEHCFHMCDRVVIYFFIAASYTPWLNLRELGPLASHMRWFVWLMAVGGTIYVFNYHEKYKVVELAFYLTMGFFPALVVTSMNNTEGLQELACGGLIYCLGVFFFKCDGVIPFAHAIWHVFVALAAAVHYYAIWKYLYRSPAADLIRDV</sequence>
<dbReference type="Pfam" id="PF03006">
    <property type="entry name" value="HlyIII"/>
    <property type="match status" value="1"/>
</dbReference>
<evidence type="ECO:0000256" key="1">
    <source>
        <dbReference type="ARBA" id="ARBA00004127"/>
    </source>
</evidence>
<feature type="binding site" evidence="6">
    <location>
        <position position="369"/>
    </location>
    <ligand>
        <name>Zn(2+)</name>
        <dbReference type="ChEBI" id="CHEBI:29105"/>
    </ligand>
</feature>
<dbReference type="NCBIfam" id="TIGR01065">
    <property type="entry name" value="hlyIII"/>
    <property type="match status" value="1"/>
</dbReference>
<feature type="transmembrane region" description="Helical" evidence="7">
    <location>
        <begin position="222"/>
        <end position="242"/>
    </location>
</feature>
<evidence type="ECO:0000256" key="2">
    <source>
        <dbReference type="ARBA" id="ARBA00007018"/>
    </source>
</evidence>